<accession>A0A4Y7Q8P1</accession>
<dbReference type="OrthoDB" id="5987198at2759"/>
<dbReference type="PANTHER" id="PTHR44167">
    <property type="entry name" value="OVARIAN-SPECIFIC SERINE/THREONINE-PROTEIN KINASE LOK-RELATED"/>
    <property type="match status" value="1"/>
</dbReference>
<evidence type="ECO:0000313" key="2">
    <source>
        <dbReference type="EMBL" id="TDL23964.1"/>
    </source>
</evidence>
<dbReference type="Pfam" id="PF00069">
    <property type="entry name" value="Pkinase"/>
    <property type="match status" value="1"/>
</dbReference>
<dbReference type="GO" id="GO:0004672">
    <property type="term" value="F:protein kinase activity"/>
    <property type="evidence" value="ECO:0007669"/>
    <property type="project" value="InterPro"/>
</dbReference>
<keyword evidence="2" id="KW-0808">Transferase</keyword>
<keyword evidence="2" id="KW-0418">Kinase</keyword>
<organism evidence="2 3">
    <name type="scientific">Rickenella mellea</name>
    <dbReference type="NCBI Taxonomy" id="50990"/>
    <lineage>
        <taxon>Eukaryota</taxon>
        <taxon>Fungi</taxon>
        <taxon>Dikarya</taxon>
        <taxon>Basidiomycota</taxon>
        <taxon>Agaricomycotina</taxon>
        <taxon>Agaricomycetes</taxon>
        <taxon>Hymenochaetales</taxon>
        <taxon>Rickenellaceae</taxon>
        <taxon>Rickenella</taxon>
    </lineage>
</organism>
<dbReference type="Gene3D" id="1.10.510.10">
    <property type="entry name" value="Transferase(Phosphotransferase) domain 1"/>
    <property type="match status" value="1"/>
</dbReference>
<evidence type="ECO:0000313" key="3">
    <source>
        <dbReference type="Proteomes" id="UP000294933"/>
    </source>
</evidence>
<dbReference type="Proteomes" id="UP000294933">
    <property type="component" value="Unassembled WGS sequence"/>
</dbReference>
<dbReference type="SMART" id="SM00220">
    <property type="entry name" value="S_TKc"/>
    <property type="match status" value="1"/>
</dbReference>
<dbReference type="SUPFAM" id="SSF56112">
    <property type="entry name" value="Protein kinase-like (PK-like)"/>
    <property type="match status" value="1"/>
</dbReference>
<dbReference type="InterPro" id="IPR000719">
    <property type="entry name" value="Prot_kinase_dom"/>
</dbReference>
<dbReference type="PROSITE" id="PS50011">
    <property type="entry name" value="PROTEIN_KINASE_DOM"/>
    <property type="match status" value="1"/>
</dbReference>
<dbReference type="PANTHER" id="PTHR44167:SF24">
    <property type="entry name" value="SERINE_THREONINE-PROTEIN KINASE CHK2"/>
    <property type="match status" value="1"/>
</dbReference>
<dbReference type="STRING" id="50990.A0A4Y7Q8P1"/>
<keyword evidence="3" id="KW-1185">Reference proteome</keyword>
<proteinExistence type="predicted"/>
<protein>
    <submittedName>
        <fullName evidence="2">Kinase-like protein</fullName>
    </submittedName>
</protein>
<feature type="domain" description="Protein kinase" evidence="1">
    <location>
        <begin position="1"/>
        <end position="379"/>
    </location>
</feature>
<dbReference type="AlphaFoldDB" id="A0A4Y7Q8P1"/>
<dbReference type="InterPro" id="IPR011009">
    <property type="entry name" value="Kinase-like_dom_sf"/>
</dbReference>
<dbReference type="EMBL" id="ML170168">
    <property type="protein sequence ID" value="TDL23964.1"/>
    <property type="molecule type" value="Genomic_DNA"/>
</dbReference>
<evidence type="ECO:0000259" key="1">
    <source>
        <dbReference type="PROSITE" id="PS50011"/>
    </source>
</evidence>
<dbReference type="CDD" id="cd00180">
    <property type="entry name" value="PKc"/>
    <property type="match status" value="1"/>
</dbReference>
<sequence length="379" mass="43926">MPVADDDDFPKWARLTAERAAYFEKATNEGLFRLTEREIWWRDHADLLETHGYRLRPRFRPNWKPSWLGTDHDPYQSEDSAHLLKSQIIDATRIKDGKAVVIKRITNGAEEIRVSTFFSTPERLKDRRNHCVPILDHFQDRTQHDLSFIVMPLLRKFDDPPFQSAGEVIEFMRQLLEGLEFMHEQNVAHRDLAKGNIMMDGHALFPKGFHPTSQMRDPSTHYPAEPLRRRDVTELRYYIIDFGISTTFTDPSEPRLVTGTMAQATNIPELSDMKPYDPFAVDVYTLAHVFLDGFMATYTNFSYLLPLMKKMASIKPASRPTAAEARMEFENIVRTVKGRTLRWPLRPREEGVIRRVVGTFAATAREAVFLANSIFRDSH</sequence>
<reference evidence="2 3" key="1">
    <citation type="submission" date="2018-06" db="EMBL/GenBank/DDBJ databases">
        <title>A transcriptomic atlas of mushroom development highlights an independent origin of complex multicellularity.</title>
        <authorList>
            <consortium name="DOE Joint Genome Institute"/>
            <person name="Krizsan K."/>
            <person name="Almasi E."/>
            <person name="Merenyi Z."/>
            <person name="Sahu N."/>
            <person name="Viragh M."/>
            <person name="Koszo T."/>
            <person name="Mondo S."/>
            <person name="Kiss B."/>
            <person name="Balint B."/>
            <person name="Kues U."/>
            <person name="Barry K."/>
            <person name="Hegedus J.C."/>
            <person name="Henrissat B."/>
            <person name="Johnson J."/>
            <person name="Lipzen A."/>
            <person name="Ohm R."/>
            <person name="Nagy I."/>
            <person name="Pangilinan J."/>
            <person name="Yan J."/>
            <person name="Xiong Y."/>
            <person name="Grigoriev I.V."/>
            <person name="Hibbett D.S."/>
            <person name="Nagy L.G."/>
        </authorList>
    </citation>
    <scope>NUCLEOTIDE SEQUENCE [LARGE SCALE GENOMIC DNA]</scope>
    <source>
        <strain evidence="2 3">SZMC22713</strain>
    </source>
</reference>
<name>A0A4Y7Q8P1_9AGAM</name>
<dbReference type="VEuPathDB" id="FungiDB:BD410DRAFT_786661"/>
<gene>
    <name evidence="2" type="ORF">BD410DRAFT_786661</name>
</gene>
<dbReference type="GO" id="GO:0005524">
    <property type="term" value="F:ATP binding"/>
    <property type="evidence" value="ECO:0007669"/>
    <property type="project" value="InterPro"/>
</dbReference>